<accession>A0A220MLZ6</accession>
<sequence>MQTIRDIRHNQDGVVIPSSFAANGWTSVLSHEMNVLFQAMCYVVTKHESKEEMRKALDEFDALKGTFTEPVQEGFKSEEDFKGYVNLLNRFKAFMSRSDYAYPTSLDEAIELFVKWGLVIDNGDAWDVPVYPFPDASELFKLSEAESLALAHIKLEALVHPMFSRLVMKLHEQEENTFSMSKAEMKQLLNTNDQMLAEVLIKLTPYMEEAVENMLEIPEDEKMNFTIVWERIYEDFLGQQFSNNVQ</sequence>
<name>A0A220MLZ6_9BACL</name>
<evidence type="ECO:0000313" key="2">
    <source>
        <dbReference type="Proteomes" id="UP000197781"/>
    </source>
</evidence>
<dbReference type="RefSeq" id="WP_088909745.1">
    <property type="nucleotide sequence ID" value="NZ_CP018145.1"/>
</dbReference>
<dbReference type="EMBL" id="CP018145">
    <property type="protein sequence ID" value="ASJ56146.1"/>
    <property type="molecule type" value="Genomic_DNA"/>
</dbReference>
<dbReference type="InterPro" id="IPR046105">
    <property type="entry name" value="DUF6042"/>
</dbReference>
<dbReference type="AlphaFoldDB" id="A0A220MLZ6"/>
<evidence type="ECO:0000313" key="1">
    <source>
        <dbReference type="EMBL" id="ASJ56146.1"/>
    </source>
</evidence>
<organism evidence="1 2">
    <name type="scientific">Brevibacillus formosus</name>
    <dbReference type="NCBI Taxonomy" id="54913"/>
    <lineage>
        <taxon>Bacteria</taxon>
        <taxon>Bacillati</taxon>
        <taxon>Bacillota</taxon>
        <taxon>Bacilli</taxon>
        <taxon>Bacillales</taxon>
        <taxon>Paenibacillaceae</taxon>
        <taxon>Brevibacillus</taxon>
    </lineage>
</organism>
<reference evidence="1 2" key="1">
    <citation type="submission" date="2016-11" db="EMBL/GenBank/DDBJ databases">
        <authorList>
            <person name="Jaros S."/>
            <person name="Januszkiewicz K."/>
            <person name="Wedrychowicz H."/>
        </authorList>
    </citation>
    <scope>NUCLEOTIDE SEQUENCE [LARGE SCALE GENOMIC DNA]</scope>
    <source>
        <strain evidence="1 2">NF2</strain>
    </source>
</reference>
<dbReference type="Pfam" id="PF19508">
    <property type="entry name" value="DUF6042"/>
    <property type="match status" value="1"/>
</dbReference>
<dbReference type="Proteomes" id="UP000197781">
    <property type="component" value="Chromosome"/>
</dbReference>
<gene>
    <name evidence="1" type="ORF">BP422_22905</name>
</gene>
<dbReference type="KEGG" id="bfm:BP422_22905"/>
<protein>
    <submittedName>
        <fullName evidence="1">Uncharacterized protein</fullName>
    </submittedName>
</protein>
<proteinExistence type="predicted"/>